<evidence type="ECO:0000313" key="2">
    <source>
        <dbReference type="EMBL" id="SVB04927.1"/>
    </source>
</evidence>
<evidence type="ECO:0000256" key="1">
    <source>
        <dbReference type="SAM" id="MobiDB-lite"/>
    </source>
</evidence>
<feature type="compositionally biased region" description="Polar residues" evidence="1">
    <location>
        <begin position="9"/>
        <end position="26"/>
    </location>
</feature>
<dbReference type="AlphaFoldDB" id="A0A382AVC0"/>
<feature type="region of interest" description="Disordered" evidence="1">
    <location>
        <begin position="1"/>
        <end position="39"/>
    </location>
</feature>
<gene>
    <name evidence="2" type="ORF">METZ01_LOCUS157781</name>
</gene>
<sequence>MGRDPVSDNRANNQSIGQKTSLSAGQEEQRAGAGFMPAETGGVYPGVYDYAQEAELGPSKSSACQADERL</sequence>
<organism evidence="2">
    <name type="scientific">marine metagenome</name>
    <dbReference type="NCBI Taxonomy" id="408172"/>
    <lineage>
        <taxon>unclassified sequences</taxon>
        <taxon>metagenomes</taxon>
        <taxon>ecological metagenomes</taxon>
    </lineage>
</organism>
<dbReference type="EMBL" id="UINC01026807">
    <property type="protein sequence ID" value="SVB04927.1"/>
    <property type="molecule type" value="Genomic_DNA"/>
</dbReference>
<proteinExistence type="predicted"/>
<accession>A0A382AVC0</accession>
<reference evidence="2" key="1">
    <citation type="submission" date="2018-05" db="EMBL/GenBank/DDBJ databases">
        <authorList>
            <person name="Lanie J.A."/>
            <person name="Ng W.-L."/>
            <person name="Kazmierczak K.M."/>
            <person name="Andrzejewski T.M."/>
            <person name="Davidsen T.M."/>
            <person name="Wayne K.J."/>
            <person name="Tettelin H."/>
            <person name="Glass J.I."/>
            <person name="Rusch D."/>
            <person name="Podicherti R."/>
            <person name="Tsui H.-C.T."/>
            <person name="Winkler M.E."/>
        </authorList>
    </citation>
    <scope>NUCLEOTIDE SEQUENCE</scope>
</reference>
<name>A0A382AVC0_9ZZZZ</name>
<protein>
    <submittedName>
        <fullName evidence="2">Uncharacterized protein</fullName>
    </submittedName>
</protein>